<evidence type="ECO:0000313" key="1">
    <source>
        <dbReference type="EMBL" id="KAF9470730.1"/>
    </source>
</evidence>
<dbReference type="Proteomes" id="UP000807469">
    <property type="component" value="Unassembled WGS sequence"/>
</dbReference>
<keyword evidence="2" id="KW-1185">Reference proteome</keyword>
<organism evidence="1 2">
    <name type="scientific">Pholiota conissans</name>
    <dbReference type="NCBI Taxonomy" id="109636"/>
    <lineage>
        <taxon>Eukaryota</taxon>
        <taxon>Fungi</taxon>
        <taxon>Dikarya</taxon>
        <taxon>Basidiomycota</taxon>
        <taxon>Agaricomycotina</taxon>
        <taxon>Agaricomycetes</taxon>
        <taxon>Agaricomycetidae</taxon>
        <taxon>Agaricales</taxon>
        <taxon>Agaricineae</taxon>
        <taxon>Strophariaceae</taxon>
        <taxon>Pholiota</taxon>
    </lineage>
</organism>
<comment type="caution">
    <text evidence="1">The sequence shown here is derived from an EMBL/GenBank/DDBJ whole genome shotgun (WGS) entry which is preliminary data.</text>
</comment>
<feature type="non-terminal residue" evidence="1">
    <location>
        <position position="1"/>
    </location>
</feature>
<proteinExistence type="predicted"/>
<accession>A0A9P5YLC1</accession>
<dbReference type="EMBL" id="MU155865">
    <property type="protein sequence ID" value="KAF9470730.1"/>
    <property type="molecule type" value="Genomic_DNA"/>
</dbReference>
<sequence>MICASHSSKPLRHSFTWSGVNGNNITSGLMVDERSVQVWCKLKRLQLFFTIDLFLQTPSDSRFSLAHLQIKPLEEFMTYFPLYRLERCRLGMLRRIICWFQGHKRRSMYACFCTSYTAVSCITRALFYDALVICGGGGGYCTATDADMDCINALVGETANK</sequence>
<name>A0A9P5YLC1_9AGAR</name>
<evidence type="ECO:0000313" key="2">
    <source>
        <dbReference type="Proteomes" id="UP000807469"/>
    </source>
</evidence>
<reference evidence="1" key="1">
    <citation type="submission" date="2020-11" db="EMBL/GenBank/DDBJ databases">
        <authorList>
            <consortium name="DOE Joint Genome Institute"/>
            <person name="Ahrendt S."/>
            <person name="Riley R."/>
            <person name="Andreopoulos W."/>
            <person name="Labutti K."/>
            <person name="Pangilinan J."/>
            <person name="Ruiz-Duenas F.J."/>
            <person name="Barrasa J.M."/>
            <person name="Sanchez-Garcia M."/>
            <person name="Camarero S."/>
            <person name="Miyauchi S."/>
            <person name="Serrano A."/>
            <person name="Linde D."/>
            <person name="Babiker R."/>
            <person name="Drula E."/>
            <person name="Ayuso-Fernandez I."/>
            <person name="Pacheco R."/>
            <person name="Padilla G."/>
            <person name="Ferreira P."/>
            <person name="Barriuso J."/>
            <person name="Kellner H."/>
            <person name="Castanera R."/>
            <person name="Alfaro M."/>
            <person name="Ramirez L."/>
            <person name="Pisabarro A.G."/>
            <person name="Kuo A."/>
            <person name="Tritt A."/>
            <person name="Lipzen A."/>
            <person name="He G."/>
            <person name="Yan M."/>
            <person name="Ng V."/>
            <person name="Cullen D."/>
            <person name="Martin F."/>
            <person name="Rosso M.-N."/>
            <person name="Henrissat B."/>
            <person name="Hibbett D."/>
            <person name="Martinez A.T."/>
            <person name="Grigoriev I.V."/>
        </authorList>
    </citation>
    <scope>NUCLEOTIDE SEQUENCE</scope>
    <source>
        <strain evidence="1">CIRM-BRFM 674</strain>
    </source>
</reference>
<gene>
    <name evidence="1" type="ORF">BDN70DRAFT_888819</name>
</gene>
<protein>
    <submittedName>
        <fullName evidence="1">Uncharacterized protein</fullName>
    </submittedName>
</protein>
<dbReference type="AlphaFoldDB" id="A0A9P5YLC1"/>